<accession>A0A8T2VC66</accession>
<feature type="region of interest" description="Disordered" evidence="1">
    <location>
        <begin position="105"/>
        <end position="144"/>
    </location>
</feature>
<gene>
    <name evidence="3" type="ORF">KP509_01G036600</name>
</gene>
<organism evidence="3 4">
    <name type="scientific">Ceratopteris richardii</name>
    <name type="common">Triangle waterfern</name>
    <dbReference type="NCBI Taxonomy" id="49495"/>
    <lineage>
        <taxon>Eukaryota</taxon>
        <taxon>Viridiplantae</taxon>
        <taxon>Streptophyta</taxon>
        <taxon>Embryophyta</taxon>
        <taxon>Tracheophyta</taxon>
        <taxon>Polypodiopsida</taxon>
        <taxon>Polypodiidae</taxon>
        <taxon>Polypodiales</taxon>
        <taxon>Pteridineae</taxon>
        <taxon>Pteridaceae</taxon>
        <taxon>Parkerioideae</taxon>
        <taxon>Ceratopteris</taxon>
    </lineage>
</organism>
<feature type="compositionally biased region" description="Basic residues" evidence="1">
    <location>
        <begin position="106"/>
        <end position="116"/>
    </location>
</feature>
<sequence length="238" mass="25492">MSAERKMISLTSGAALTLALLLLTTGTVFGARSLLHAQQQLGDEGNNVQETVDVVNNLRGSTGIQNGDEEQNVFPGQLNLAPRIPIPPSAPSFTDLSDYIPAAKSSFHRNMPRRRSPVPASGPSSDEFPDYPPAPIKPQRTPSSMEEVHNGAEFSFTDNAEFSTSVCLRQAPLTACVMIHLLALLITADIIRPPSLTDRLAVSSVAAVVVSLRHTVTSSLLTRLFVTFRLPTSTAACT</sequence>
<dbReference type="Proteomes" id="UP000825935">
    <property type="component" value="Chromosome 1"/>
</dbReference>
<evidence type="ECO:0000256" key="1">
    <source>
        <dbReference type="SAM" id="MobiDB-lite"/>
    </source>
</evidence>
<feature type="signal peptide" evidence="2">
    <location>
        <begin position="1"/>
        <end position="30"/>
    </location>
</feature>
<name>A0A8T2VC66_CERRI</name>
<dbReference type="AlphaFoldDB" id="A0A8T2VC66"/>
<keyword evidence="2" id="KW-0732">Signal</keyword>
<proteinExistence type="predicted"/>
<evidence type="ECO:0000313" key="3">
    <source>
        <dbReference type="EMBL" id="KAH7446061.1"/>
    </source>
</evidence>
<evidence type="ECO:0000256" key="2">
    <source>
        <dbReference type="SAM" id="SignalP"/>
    </source>
</evidence>
<comment type="caution">
    <text evidence="3">The sequence shown here is derived from an EMBL/GenBank/DDBJ whole genome shotgun (WGS) entry which is preliminary data.</text>
</comment>
<evidence type="ECO:0000313" key="4">
    <source>
        <dbReference type="Proteomes" id="UP000825935"/>
    </source>
</evidence>
<reference evidence="3" key="1">
    <citation type="submission" date="2021-08" db="EMBL/GenBank/DDBJ databases">
        <title>WGS assembly of Ceratopteris richardii.</title>
        <authorList>
            <person name="Marchant D.B."/>
            <person name="Chen G."/>
            <person name="Jenkins J."/>
            <person name="Shu S."/>
            <person name="Leebens-Mack J."/>
            <person name="Grimwood J."/>
            <person name="Schmutz J."/>
            <person name="Soltis P."/>
            <person name="Soltis D."/>
            <person name="Chen Z.-H."/>
        </authorList>
    </citation>
    <scope>NUCLEOTIDE SEQUENCE</scope>
    <source>
        <strain evidence="3">Whitten #5841</strain>
        <tissue evidence="3">Leaf</tissue>
    </source>
</reference>
<dbReference type="EMBL" id="CM035406">
    <property type="protein sequence ID" value="KAH7446061.1"/>
    <property type="molecule type" value="Genomic_DNA"/>
</dbReference>
<keyword evidence="4" id="KW-1185">Reference proteome</keyword>
<protein>
    <submittedName>
        <fullName evidence="3">Uncharacterized protein</fullName>
    </submittedName>
</protein>
<feature type="chain" id="PRO_5035777785" evidence="2">
    <location>
        <begin position="31"/>
        <end position="238"/>
    </location>
</feature>